<feature type="domain" description="LIM zinc-binding" evidence="7">
    <location>
        <begin position="650"/>
        <end position="710"/>
    </location>
</feature>
<gene>
    <name evidence="8" type="ORF">IWQ60_001516</name>
</gene>
<dbReference type="CDD" id="cd08368">
    <property type="entry name" value="LIM"/>
    <property type="match status" value="3"/>
</dbReference>
<feature type="compositionally biased region" description="Polar residues" evidence="6">
    <location>
        <begin position="354"/>
        <end position="368"/>
    </location>
</feature>
<keyword evidence="3 5" id="KW-0862">Zinc</keyword>
<dbReference type="PROSITE" id="PS50023">
    <property type="entry name" value="LIM_DOMAIN_2"/>
    <property type="match status" value="4"/>
</dbReference>
<evidence type="ECO:0000256" key="6">
    <source>
        <dbReference type="SAM" id="MobiDB-lite"/>
    </source>
</evidence>
<feature type="domain" description="LIM zinc-binding" evidence="7">
    <location>
        <begin position="294"/>
        <end position="355"/>
    </location>
</feature>
<name>A0A9W8AEJ2_9FUNG</name>
<feature type="domain" description="LIM zinc-binding" evidence="7">
    <location>
        <begin position="723"/>
        <end position="778"/>
    </location>
</feature>
<keyword evidence="1 5" id="KW-0479">Metal-binding</keyword>
<evidence type="ECO:0000256" key="2">
    <source>
        <dbReference type="ARBA" id="ARBA00022737"/>
    </source>
</evidence>
<dbReference type="GO" id="GO:0005634">
    <property type="term" value="C:nucleus"/>
    <property type="evidence" value="ECO:0007669"/>
    <property type="project" value="TreeGrafter"/>
</dbReference>
<sequence>MAICTRCGDLVRLNKCRCGRRPVPAIEASPDAPAEVARKGDPWSSTYLNRLFGEDAAPPRRTRPISMPPNPNTRSSPSTTAASPTFSSATRDSDDLGRSPGGTASPTVPAMLASPARQRALTSVPKFGTPLLRKPPTSAPFVPVPSRPSQSHHYTHNAYRPQPTMRHFPPPTSAPTRPLIKSSATSPALRSAHLPTPVLNRASTSSPKVVTSPTTGSVSTTNSPQPVPRALSAVDTDGMVHNGVSRVAMPGSLEERSQCVDCHKSLRPTERQTSPLRPGAVYCDECYSQSFSKGFCQSCKRLILTHGRPWVQYKDKVWHKMCLSCVGCRKLLLSPLVDLEGNPCCEACFTASAGNRPQSRPLSTSTATPVAVPNQFPDPSVVPPYQKRLSSSPRSPLAIVMQNHPLPVPEGKSTKRSLRRSSVDTTSLCLPSKLPPSHRLSIAESLQAQRDGQPPTIPDSADSSTTDLATPPASATSRRSDSGCSEHRTSAASTPSAEATLTPPTPLSSTPSLMVNPDIDGLANSLARSRLSADPSRSALVKSAAEPIAPSTTVPTTKAIPVAIQSTSTGPTSKSGDSPHPVVSRSLSRASTATPVSSVDHIHDKCGRASGQPRPVSIARRPDDSLHSSFADAETPTAPTPFLDQSSIPQRCARCQIMIEDTWFRLSDGRQLHPACFTCAGCNQLVEDGMYVIDAGKEYHQRCVPVHPPVVSAEVVTPDPHMDHCDRCRAALDGPRFQLTNGKRYHPDCFICSGCHKLFEEGTYVCYEGQEYHRECVPKMNVLRCGKCRSLINGLFVRHNAHSYHPQCFTCTDCNQEITPQMPFGEHHGHPYCEPCLSVKVAGSVYSSPAIRPYALSAATSQRKRDPRGRSVSSSASSVANSSRGGYPQGNGAGAGSPSVSTGVKPSPPHISKVVY</sequence>
<feature type="region of interest" description="Disordered" evidence="6">
    <location>
        <begin position="857"/>
        <end position="916"/>
    </location>
</feature>
<dbReference type="PANTHER" id="PTHR24205:SF16">
    <property type="entry name" value="GH01042P-RELATED"/>
    <property type="match status" value="1"/>
</dbReference>
<feature type="compositionally biased region" description="Low complexity" evidence="6">
    <location>
        <begin position="490"/>
        <end position="513"/>
    </location>
</feature>
<feature type="compositionally biased region" description="Low complexity" evidence="6">
    <location>
        <begin position="203"/>
        <end position="224"/>
    </location>
</feature>
<feature type="region of interest" description="Disordered" evidence="6">
    <location>
        <begin position="127"/>
        <end position="228"/>
    </location>
</feature>
<feature type="region of interest" description="Disordered" evidence="6">
    <location>
        <begin position="53"/>
        <end position="110"/>
    </location>
</feature>
<dbReference type="SUPFAM" id="SSF57716">
    <property type="entry name" value="Glucocorticoid receptor-like (DNA-binding domain)"/>
    <property type="match status" value="2"/>
</dbReference>
<dbReference type="Gene3D" id="2.10.110.10">
    <property type="entry name" value="Cysteine Rich Protein"/>
    <property type="match status" value="4"/>
</dbReference>
<feature type="region of interest" description="Disordered" evidence="6">
    <location>
        <begin position="354"/>
        <end position="516"/>
    </location>
</feature>
<dbReference type="OrthoDB" id="1112565at2759"/>
<organism evidence="8 9">
    <name type="scientific">Tieghemiomyces parasiticus</name>
    <dbReference type="NCBI Taxonomy" id="78921"/>
    <lineage>
        <taxon>Eukaryota</taxon>
        <taxon>Fungi</taxon>
        <taxon>Fungi incertae sedis</taxon>
        <taxon>Zoopagomycota</taxon>
        <taxon>Kickxellomycotina</taxon>
        <taxon>Dimargaritomycetes</taxon>
        <taxon>Dimargaritales</taxon>
        <taxon>Dimargaritaceae</taxon>
        <taxon>Tieghemiomyces</taxon>
    </lineage>
</organism>
<feature type="domain" description="LIM zinc-binding" evidence="7">
    <location>
        <begin position="783"/>
        <end position="843"/>
    </location>
</feature>
<evidence type="ECO:0000259" key="7">
    <source>
        <dbReference type="PROSITE" id="PS50023"/>
    </source>
</evidence>
<feature type="compositionally biased region" description="Polar residues" evidence="6">
    <location>
        <begin position="566"/>
        <end position="576"/>
    </location>
</feature>
<dbReference type="PROSITE" id="PS00478">
    <property type="entry name" value="LIM_DOMAIN_1"/>
    <property type="match status" value="3"/>
</dbReference>
<feature type="region of interest" description="Disordered" evidence="6">
    <location>
        <begin position="566"/>
        <end position="643"/>
    </location>
</feature>
<dbReference type="InterPro" id="IPR001781">
    <property type="entry name" value="Znf_LIM"/>
</dbReference>
<feature type="compositionally biased region" description="Low complexity" evidence="6">
    <location>
        <begin position="871"/>
        <end position="886"/>
    </location>
</feature>
<dbReference type="AlphaFoldDB" id="A0A9W8AEJ2"/>
<reference evidence="8" key="1">
    <citation type="submission" date="2022-07" db="EMBL/GenBank/DDBJ databases">
        <title>Phylogenomic reconstructions and comparative analyses of Kickxellomycotina fungi.</title>
        <authorList>
            <person name="Reynolds N.K."/>
            <person name="Stajich J.E."/>
            <person name="Barry K."/>
            <person name="Grigoriev I.V."/>
            <person name="Crous P."/>
            <person name="Smith M.E."/>
        </authorList>
    </citation>
    <scope>NUCLEOTIDE SEQUENCE</scope>
    <source>
        <strain evidence="8">RSA 861</strain>
    </source>
</reference>
<evidence type="ECO:0000256" key="5">
    <source>
        <dbReference type="PROSITE-ProRule" id="PRU00125"/>
    </source>
</evidence>
<evidence type="ECO:0000313" key="9">
    <source>
        <dbReference type="Proteomes" id="UP001150569"/>
    </source>
</evidence>
<evidence type="ECO:0000256" key="1">
    <source>
        <dbReference type="ARBA" id="ARBA00022723"/>
    </source>
</evidence>
<evidence type="ECO:0000256" key="4">
    <source>
        <dbReference type="ARBA" id="ARBA00023038"/>
    </source>
</evidence>
<evidence type="ECO:0000313" key="8">
    <source>
        <dbReference type="EMBL" id="KAJ1929071.1"/>
    </source>
</evidence>
<comment type="caution">
    <text evidence="8">The sequence shown here is derived from an EMBL/GenBank/DDBJ whole genome shotgun (WGS) entry which is preliminary data.</text>
</comment>
<dbReference type="EMBL" id="JANBPT010000049">
    <property type="protein sequence ID" value="KAJ1929071.1"/>
    <property type="molecule type" value="Genomic_DNA"/>
</dbReference>
<dbReference type="PANTHER" id="PTHR24205">
    <property type="entry name" value="FOUR AND A HALF LIM DOMAINS PROTEIN"/>
    <property type="match status" value="1"/>
</dbReference>
<dbReference type="GO" id="GO:0046872">
    <property type="term" value="F:metal ion binding"/>
    <property type="evidence" value="ECO:0007669"/>
    <property type="project" value="UniProtKB-KW"/>
</dbReference>
<keyword evidence="9" id="KW-1185">Reference proteome</keyword>
<accession>A0A9W8AEJ2</accession>
<proteinExistence type="predicted"/>
<dbReference type="SMART" id="SM00132">
    <property type="entry name" value="LIM"/>
    <property type="match status" value="4"/>
</dbReference>
<dbReference type="Pfam" id="PF00412">
    <property type="entry name" value="LIM"/>
    <property type="match status" value="4"/>
</dbReference>
<feature type="compositionally biased region" description="Polar residues" evidence="6">
    <location>
        <begin position="585"/>
        <end position="597"/>
    </location>
</feature>
<dbReference type="Proteomes" id="UP001150569">
    <property type="component" value="Unassembled WGS sequence"/>
</dbReference>
<protein>
    <recommendedName>
        <fullName evidence="7">LIM zinc-binding domain-containing protein</fullName>
    </recommendedName>
</protein>
<evidence type="ECO:0000256" key="3">
    <source>
        <dbReference type="ARBA" id="ARBA00022833"/>
    </source>
</evidence>
<keyword evidence="2" id="KW-0677">Repeat</keyword>
<feature type="compositionally biased region" description="Basic and acidic residues" evidence="6">
    <location>
        <begin position="478"/>
        <end position="489"/>
    </location>
</feature>
<feature type="compositionally biased region" description="Low complexity" evidence="6">
    <location>
        <begin position="72"/>
        <end position="90"/>
    </location>
</feature>
<keyword evidence="4 5" id="KW-0440">LIM domain</keyword>
<feature type="compositionally biased region" description="Polar residues" evidence="6">
    <location>
        <begin position="461"/>
        <end position="477"/>
    </location>
</feature>
<dbReference type="GO" id="GO:0003712">
    <property type="term" value="F:transcription coregulator activity"/>
    <property type="evidence" value="ECO:0007669"/>
    <property type="project" value="TreeGrafter"/>
</dbReference>